<name>G0V8F3_NAUCA</name>
<gene>
    <name evidence="4" type="primary">NCAS0A11930</name>
    <name evidence="4" type="ordered locus">NCAS_0A11930</name>
</gene>
<dbReference type="EMBL" id="HE576752">
    <property type="protein sequence ID" value="CCC67751.1"/>
    <property type="molecule type" value="Genomic_DNA"/>
</dbReference>
<feature type="region of interest" description="Disordered" evidence="2">
    <location>
        <begin position="416"/>
        <end position="508"/>
    </location>
</feature>
<dbReference type="GO" id="GO:0005096">
    <property type="term" value="F:GTPase activator activity"/>
    <property type="evidence" value="ECO:0007669"/>
    <property type="project" value="UniProtKB-KW"/>
</dbReference>
<dbReference type="GO" id="GO:0035024">
    <property type="term" value="P:negative regulation of Rho protein signal transduction"/>
    <property type="evidence" value="ECO:0007669"/>
    <property type="project" value="EnsemblFungi"/>
</dbReference>
<feature type="compositionally biased region" description="Basic and acidic residues" evidence="2">
    <location>
        <begin position="611"/>
        <end position="620"/>
    </location>
</feature>
<feature type="compositionally biased region" description="Polar residues" evidence="2">
    <location>
        <begin position="60"/>
        <end position="78"/>
    </location>
</feature>
<dbReference type="KEGG" id="ncs:NCAS_0A11930"/>
<accession>G0V8F3</accession>
<feature type="region of interest" description="Disordered" evidence="2">
    <location>
        <begin position="566"/>
        <end position="654"/>
    </location>
</feature>
<feature type="compositionally biased region" description="Basic and acidic residues" evidence="2">
    <location>
        <begin position="456"/>
        <end position="468"/>
    </location>
</feature>
<dbReference type="PANTHER" id="PTHR15228">
    <property type="entry name" value="SPERMATHECAL PHYSIOLOGY VARIANT"/>
    <property type="match status" value="1"/>
</dbReference>
<reference key="2">
    <citation type="submission" date="2011-08" db="EMBL/GenBank/DDBJ databases">
        <title>Genome sequence of Naumovozyma castellii.</title>
        <authorList>
            <person name="Gordon J.L."/>
            <person name="Armisen D."/>
            <person name="Proux-Wera E."/>
            <person name="OhEigeartaigh S.S."/>
            <person name="Byrne K.P."/>
            <person name="Wolfe K.H."/>
        </authorList>
    </citation>
    <scope>NUCLEOTIDE SEQUENCE</scope>
    <source>
        <strain>Type strain:CBS 4309</strain>
    </source>
</reference>
<feature type="compositionally biased region" description="Polar residues" evidence="2">
    <location>
        <begin position="39"/>
        <end position="53"/>
    </location>
</feature>
<dbReference type="AlphaFoldDB" id="G0V8F3"/>
<dbReference type="Pfam" id="PF00620">
    <property type="entry name" value="RhoGAP"/>
    <property type="match status" value="2"/>
</dbReference>
<dbReference type="InterPro" id="IPR051025">
    <property type="entry name" value="RhoGAP"/>
</dbReference>
<dbReference type="eggNOG" id="KOG2710">
    <property type="taxonomic scope" value="Eukaryota"/>
</dbReference>
<dbReference type="PROSITE" id="PS50238">
    <property type="entry name" value="RHOGAP"/>
    <property type="match status" value="1"/>
</dbReference>
<evidence type="ECO:0000313" key="5">
    <source>
        <dbReference type="Proteomes" id="UP000001640"/>
    </source>
</evidence>
<sequence>MVNSSSTDSNKKKPTSTSNSKSSNPSPSKGHMPLFWKQFVNNPKSMSTDSLSSQKKENNKSLQIRPTLSSRAYSYNSPTRDKRSPIKKGMSVAPGSSPGEEYKNYRDMFLSDRNGFTGRVFGVSLSESLSIASAEVIVQSELVSFGRIPIVVAKCGAYLKANGLETQGIFRIAGNNKRVKELQFIFSSPPDYGSKFNNWEPYTVHDVASLLRRFLNNLKEPLIPLALYDDFRIPLTERPRILKHMMSHNVSHPNADKENSLQIETKTTEQDDKAEDGDEEKEDEATEEQKKRKKRRHKKRLARDIRAAIKDYETLFSKLTNDSKQLTIYLLDLLSLFARQSQLNLMSGRNLAAIFQPSILSHPQHDMDPKEYELSRFAVEFLIEYSYKLLPYLLKLAKEEQEAKLLKQKVPDKLIVSKPETDDENSQDENVSSTNVKPIEIPTNEKGKLSISNPDIMKEGSPKQDHIRPPNIVDRTPKRTSSKSLRIPKQTRPHSKSIGSTPVPPDVIASNKRRTRLFSWLHKPGILSDTGDLTATDDDIDEENTELYGQSPMSTQSTSYIARQNLAGPSRTTRSFSGNSTSSSFKVRPMSMMLSGSNNKSIDELDSVPVSEDKQLEQSKNENSFQANEERAPRSKKRESWFQRLTLSGSVTRE</sequence>
<dbReference type="PANTHER" id="PTHR15228:SF25">
    <property type="entry name" value="F-BAR DOMAIN-CONTAINING PROTEIN"/>
    <property type="match status" value="1"/>
</dbReference>
<feature type="region of interest" description="Disordered" evidence="2">
    <location>
        <begin position="248"/>
        <end position="297"/>
    </location>
</feature>
<reference evidence="4 5" key="1">
    <citation type="journal article" date="2011" name="Proc. Natl. Acad. Sci. U.S.A.">
        <title>Evolutionary erosion of yeast sex chromosomes by mating-type switching accidents.</title>
        <authorList>
            <person name="Gordon J.L."/>
            <person name="Armisen D."/>
            <person name="Proux-Wera E."/>
            <person name="Oheigeartaigh S.S."/>
            <person name="Byrne K.P."/>
            <person name="Wolfe K.H."/>
        </authorList>
    </citation>
    <scope>NUCLEOTIDE SEQUENCE [LARGE SCALE GENOMIC DNA]</scope>
    <source>
        <strain evidence="5">ATCC 76901 / BCRC 22586 / CBS 4309 / NBRC 1992 / NRRL Y-12630</strain>
    </source>
</reference>
<feature type="compositionally biased region" description="Low complexity" evidence="2">
    <location>
        <begin position="570"/>
        <end position="585"/>
    </location>
</feature>
<protein>
    <recommendedName>
        <fullName evidence="3">Rho-GAP domain-containing protein</fullName>
    </recommendedName>
</protein>
<dbReference type="OrthoDB" id="3196451at2759"/>
<dbReference type="GO" id="GO:0060237">
    <property type="term" value="P:regulation of fungal-type cell wall organization"/>
    <property type="evidence" value="ECO:0007669"/>
    <property type="project" value="EnsemblFungi"/>
</dbReference>
<feature type="domain" description="Rho-GAP" evidence="3">
    <location>
        <begin position="132"/>
        <end position="390"/>
    </location>
</feature>
<evidence type="ECO:0000259" key="3">
    <source>
        <dbReference type="PROSITE" id="PS50238"/>
    </source>
</evidence>
<dbReference type="GO" id="GO:0007165">
    <property type="term" value="P:signal transduction"/>
    <property type="evidence" value="ECO:0007669"/>
    <property type="project" value="InterPro"/>
</dbReference>
<feature type="compositionally biased region" description="Polar residues" evidence="2">
    <location>
        <begin position="643"/>
        <end position="654"/>
    </location>
</feature>
<dbReference type="CDD" id="cd04396">
    <property type="entry name" value="RhoGAP_fSAC7_BAG7"/>
    <property type="match status" value="1"/>
</dbReference>
<keyword evidence="5" id="KW-1185">Reference proteome</keyword>
<dbReference type="STRING" id="1064592.G0V8F3"/>
<evidence type="ECO:0000256" key="2">
    <source>
        <dbReference type="SAM" id="MobiDB-lite"/>
    </source>
</evidence>
<feature type="compositionally biased region" description="Basic and acidic residues" evidence="2">
    <location>
        <begin position="628"/>
        <end position="641"/>
    </location>
</feature>
<dbReference type="OMA" id="FNLMSGR"/>
<dbReference type="GO" id="GO:0005938">
    <property type="term" value="C:cell cortex"/>
    <property type="evidence" value="ECO:0007669"/>
    <property type="project" value="EnsemblFungi"/>
</dbReference>
<dbReference type="SUPFAM" id="SSF48350">
    <property type="entry name" value="GTPase activation domain, GAP"/>
    <property type="match status" value="1"/>
</dbReference>
<keyword evidence="1" id="KW-0343">GTPase activation</keyword>
<dbReference type="Proteomes" id="UP000001640">
    <property type="component" value="Chromosome 1"/>
</dbReference>
<dbReference type="Gene3D" id="1.10.555.10">
    <property type="entry name" value="Rho GTPase activation protein"/>
    <property type="match status" value="1"/>
</dbReference>
<feature type="compositionally biased region" description="Acidic residues" evidence="2">
    <location>
        <begin position="272"/>
        <end position="286"/>
    </location>
</feature>
<organism evidence="4 5">
    <name type="scientific">Naumovozyma castellii</name>
    <name type="common">Yeast</name>
    <name type="synonym">Saccharomyces castellii</name>
    <dbReference type="NCBI Taxonomy" id="27288"/>
    <lineage>
        <taxon>Eukaryota</taxon>
        <taxon>Fungi</taxon>
        <taxon>Dikarya</taxon>
        <taxon>Ascomycota</taxon>
        <taxon>Saccharomycotina</taxon>
        <taxon>Saccharomycetes</taxon>
        <taxon>Saccharomycetales</taxon>
        <taxon>Saccharomycetaceae</taxon>
        <taxon>Naumovozyma</taxon>
    </lineage>
</organism>
<dbReference type="InterPro" id="IPR008936">
    <property type="entry name" value="Rho_GTPase_activation_prot"/>
</dbReference>
<dbReference type="HOGENOM" id="CLU_016108_0_0_1"/>
<dbReference type="GeneID" id="96901230"/>
<dbReference type="InParanoid" id="G0V8F3"/>
<dbReference type="InterPro" id="IPR000198">
    <property type="entry name" value="RhoGAP_dom"/>
</dbReference>
<proteinExistence type="predicted"/>
<dbReference type="SMART" id="SM00324">
    <property type="entry name" value="RhoGAP"/>
    <property type="match status" value="1"/>
</dbReference>
<evidence type="ECO:0000256" key="1">
    <source>
        <dbReference type="ARBA" id="ARBA00022468"/>
    </source>
</evidence>
<dbReference type="FunCoup" id="G0V8F3">
    <property type="interactions" value="149"/>
</dbReference>
<dbReference type="RefSeq" id="XP_003674132.1">
    <property type="nucleotide sequence ID" value="XM_003674084.1"/>
</dbReference>
<feature type="region of interest" description="Disordered" evidence="2">
    <location>
        <begin position="1"/>
        <end position="99"/>
    </location>
</feature>
<feature type="compositionally biased region" description="Low complexity" evidence="2">
    <location>
        <begin position="15"/>
        <end position="29"/>
    </location>
</feature>
<evidence type="ECO:0000313" key="4">
    <source>
        <dbReference type="EMBL" id="CCC67751.1"/>
    </source>
</evidence>
<dbReference type="GO" id="GO:0032956">
    <property type="term" value="P:regulation of actin cytoskeleton organization"/>
    <property type="evidence" value="ECO:0007669"/>
    <property type="project" value="EnsemblFungi"/>
</dbReference>